<dbReference type="Pfam" id="PF16363">
    <property type="entry name" value="GDP_Man_Dehyd"/>
    <property type="match status" value="1"/>
</dbReference>
<dbReference type="FunFam" id="3.40.50.720:FF:000304">
    <property type="entry name" value="UDP-glucose 4,6-dehydratase"/>
    <property type="match status" value="1"/>
</dbReference>
<dbReference type="AlphaFoldDB" id="A0A166CFP8"/>
<sequence length="335" mass="38330">MTKILITGGAGFIGSNFIKYMINKYSEYEIINLDALTYCGNLENLKDIENKDNYTLIKGNICDKAIVDELVSKTDYVINFAAESHVDRSIVDPEIFIKSNVLGTQILLNATKEHGVEKYIQISTDEVYGTLGKTGYFTENTPLQPNSPYSASKASADLVVRAYYETFDLPINITRCSNNYGPYQFPEKLIPLMISNALENKKLPIYGDGKNIRDWLHVYDHCSAIDLVLHEGRLGEVYNIGGNNEKENIEIVKLILNELSRSESLIEFVKDRLGHDRRYAIDSSKIQSELGWKPKYTFETGIKETIQWYLDNQNWINQVKSGQYQKYYEKVYGDK</sequence>
<protein>
    <submittedName>
        <fullName evidence="5">dTDP-glucose 4,6-dehydratase 2</fullName>
        <ecNumber evidence="5">4.2.1.46</ecNumber>
    </submittedName>
</protein>
<dbReference type="EC" id="4.2.1.46" evidence="5"/>
<dbReference type="InterPro" id="IPR005888">
    <property type="entry name" value="dTDP_Gluc_deHydtase"/>
</dbReference>
<accession>A0A166CFP8</accession>
<keyword evidence="2" id="KW-0520">NAD</keyword>
<evidence type="ECO:0000313" key="5">
    <source>
        <dbReference type="EMBL" id="KZX13877.1"/>
    </source>
</evidence>
<dbReference type="EMBL" id="LWMU01000043">
    <property type="protein sequence ID" value="KZX13877.1"/>
    <property type="molecule type" value="Genomic_DNA"/>
</dbReference>
<keyword evidence="6" id="KW-1185">Reference proteome</keyword>
<gene>
    <name evidence="5" type="primary">rffG</name>
    <name evidence="5" type="ORF">MBORA_02820</name>
</gene>
<keyword evidence="3 5" id="KW-0456">Lyase</keyword>
<dbReference type="NCBIfam" id="TIGR01181">
    <property type="entry name" value="dTDP_gluc_dehyt"/>
    <property type="match status" value="1"/>
</dbReference>
<name>A0A166CFP8_METOA</name>
<evidence type="ECO:0000259" key="4">
    <source>
        <dbReference type="Pfam" id="PF16363"/>
    </source>
</evidence>
<organism evidence="5 6">
    <name type="scientific">Methanobrevibacter oralis</name>
    <dbReference type="NCBI Taxonomy" id="66851"/>
    <lineage>
        <taxon>Archaea</taxon>
        <taxon>Methanobacteriati</taxon>
        <taxon>Methanobacteriota</taxon>
        <taxon>Methanomada group</taxon>
        <taxon>Methanobacteria</taxon>
        <taxon>Methanobacteriales</taxon>
        <taxon>Methanobacteriaceae</taxon>
        <taxon>Methanobrevibacter</taxon>
    </lineage>
</organism>
<dbReference type="RefSeq" id="WP_063720129.1">
    <property type="nucleotide sequence ID" value="NZ_CAJVUI010000003.1"/>
</dbReference>
<dbReference type="Proteomes" id="UP000077428">
    <property type="component" value="Unassembled WGS sequence"/>
</dbReference>
<proteinExistence type="predicted"/>
<feature type="domain" description="NAD(P)-binding" evidence="4">
    <location>
        <begin position="5"/>
        <end position="305"/>
    </location>
</feature>
<comment type="cofactor">
    <cofactor evidence="1">
        <name>NAD(+)</name>
        <dbReference type="ChEBI" id="CHEBI:57540"/>
    </cofactor>
</comment>
<reference evidence="6" key="1">
    <citation type="journal article" date="2016" name="Genome Announc.">
        <title>Draft Genome Sequences of Methanobrevibacter curvatus DSM11111, Methanobrevibacter cuticularis DSM11139, Methanobrevibacter filiformis DSM11501, and Methanobrevibacter oralis DSM7256.</title>
        <authorList>
            <person name="Poehlein A."/>
            <person name="Seedorf H."/>
        </authorList>
    </citation>
    <scope>NUCLEOTIDE SEQUENCE [LARGE SCALE GENOMIC DNA]</scope>
    <source>
        <strain evidence="6">DSM 7256 / JCM 30027 / ZR</strain>
    </source>
</reference>
<dbReference type="PANTHER" id="PTHR43000">
    <property type="entry name" value="DTDP-D-GLUCOSE 4,6-DEHYDRATASE-RELATED"/>
    <property type="match status" value="1"/>
</dbReference>
<evidence type="ECO:0000256" key="3">
    <source>
        <dbReference type="ARBA" id="ARBA00023239"/>
    </source>
</evidence>
<evidence type="ECO:0000313" key="6">
    <source>
        <dbReference type="Proteomes" id="UP000077428"/>
    </source>
</evidence>
<dbReference type="SUPFAM" id="SSF51735">
    <property type="entry name" value="NAD(P)-binding Rossmann-fold domains"/>
    <property type="match status" value="1"/>
</dbReference>
<dbReference type="OrthoDB" id="4907at2157"/>
<evidence type="ECO:0000256" key="1">
    <source>
        <dbReference type="ARBA" id="ARBA00001911"/>
    </source>
</evidence>
<dbReference type="PATRIC" id="fig|66851.6.peg.332"/>
<evidence type="ECO:0000256" key="2">
    <source>
        <dbReference type="ARBA" id="ARBA00023027"/>
    </source>
</evidence>
<dbReference type="Gene3D" id="3.40.50.720">
    <property type="entry name" value="NAD(P)-binding Rossmann-like Domain"/>
    <property type="match status" value="1"/>
</dbReference>
<dbReference type="GO" id="GO:0008460">
    <property type="term" value="F:dTDP-glucose 4,6-dehydratase activity"/>
    <property type="evidence" value="ECO:0007669"/>
    <property type="project" value="UniProtKB-EC"/>
</dbReference>
<dbReference type="CDD" id="cd05246">
    <property type="entry name" value="dTDP_GD_SDR_e"/>
    <property type="match status" value="1"/>
</dbReference>
<dbReference type="STRING" id="66851.MBORA_02820"/>
<dbReference type="GO" id="GO:0009225">
    <property type="term" value="P:nucleotide-sugar metabolic process"/>
    <property type="evidence" value="ECO:0007669"/>
    <property type="project" value="InterPro"/>
</dbReference>
<dbReference type="InterPro" id="IPR036291">
    <property type="entry name" value="NAD(P)-bd_dom_sf"/>
</dbReference>
<dbReference type="InterPro" id="IPR016040">
    <property type="entry name" value="NAD(P)-bd_dom"/>
</dbReference>
<comment type="caution">
    <text evidence="5">The sequence shown here is derived from an EMBL/GenBank/DDBJ whole genome shotgun (WGS) entry which is preliminary data.</text>
</comment>
<dbReference type="Gene3D" id="3.90.25.10">
    <property type="entry name" value="UDP-galactose 4-epimerase, domain 1"/>
    <property type="match status" value="1"/>
</dbReference>